<gene>
    <name evidence="1" type="ORF">METZ01_LOCUS190089</name>
</gene>
<name>A0A382DG63_9ZZZZ</name>
<dbReference type="EMBL" id="UINC01039163">
    <property type="protein sequence ID" value="SVB37235.1"/>
    <property type="molecule type" value="Genomic_DNA"/>
</dbReference>
<evidence type="ECO:0000313" key="1">
    <source>
        <dbReference type="EMBL" id="SVB37235.1"/>
    </source>
</evidence>
<organism evidence="1">
    <name type="scientific">marine metagenome</name>
    <dbReference type="NCBI Taxonomy" id="408172"/>
    <lineage>
        <taxon>unclassified sequences</taxon>
        <taxon>metagenomes</taxon>
        <taxon>ecological metagenomes</taxon>
    </lineage>
</organism>
<feature type="non-terminal residue" evidence="1">
    <location>
        <position position="109"/>
    </location>
</feature>
<dbReference type="AlphaFoldDB" id="A0A382DG63"/>
<accession>A0A382DG63</accession>
<protein>
    <submittedName>
        <fullName evidence="1">Uncharacterized protein</fullName>
    </submittedName>
</protein>
<sequence length="109" mass="12101">MSHTEYASNRISQRLSSLLPEHVRDDAPNFVHFLKAYFEFLESEIITLESQQEIEGIALEDGLGSLLLEPATVSPSPDADTSKLLNEKTTKPVGSNIKEYASPFTVGEY</sequence>
<reference evidence="1" key="1">
    <citation type="submission" date="2018-05" db="EMBL/GenBank/DDBJ databases">
        <authorList>
            <person name="Lanie J.A."/>
            <person name="Ng W.-L."/>
            <person name="Kazmierczak K.M."/>
            <person name="Andrzejewski T.M."/>
            <person name="Davidsen T.M."/>
            <person name="Wayne K.J."/>
            <person name="Tettelin H."/>
            <person name="Glass J.I."/>
            <person name="Rusch D."/>
            <person name="Podicherti R."/>
            <person name="Tsui H.-C.T."/>
            <person name="Winkler M.E."/>
        </authorList>
    </citation>
    <scope>NUCLEOTIDE SEQUENCE</scope>
</reference>
<proteinExistence type="predicted"/>